<name>A0A6G1C5D0_9ORYZ</name>
<evidence type="ECO:0000313" key="3">
    <source>
        <dbReference type="Proteomes" id="UP000479710"/>
    </source>
</evidence>
<keyword evidence="3" id="KW-1185">Reference proteome</keyword>
<feature type="region of interest" description="Disordered" evidence="1">
    <location>
        <begin position="31"/>
        <end position="78"/>
    </location>
</feature>
<feature type="region of interest" description="Disordered" evidence="1">
    <location>
        <begin position="117"/>
        <end position="138"/>
    </location>
</feature>
<dbReference type="EMBL" id="SPHZ02000010">
    <property type="protein sequence ID" value="KAF0895449.1"/>
    <property type="molecule type" value="Genomic_DNA"/>
</dbReference>
<proteinExistence type="predicted"/>
<organism evidence="2 3">
    <name type="scientific">Oryza meyeriana var. granulata</name>
    <dbReference type="NCBI Taxonomy" id="110450"/>
    <lineage>
        <taxon>Eukaryota</taxon>
        <taxon>Viridiplantae</taxon>
        <taxon>Streptophyta</taxon>
        <taxon>Embryophyta</taxon>
        <taxon>Tracheophyta</taxon>
        <taxon>Spermatophyta</taxon>
        <taxon>Magnoliopsida</taxon>
        <taxon>Liliopsida</taxon>
        <taxon>Poales</taxon>
        <taxon>Poaceae</taxon>
        <taxon>BOP clade</taxon>
        <taxon>Oryzoideae</taxon>
        <taxon>Oryzeae</taxon>
        <taxon>Oryzinae</taxon>
        <taxon>Oryza</taxon>
        <taxon>Oryza meyeriana</taxon>
    </lineage>
</organism>
<dbReference type="EMBL" id="SPHZ02000010">
    <property type="protein sequence ID" value="KAF0895450.1"/>
    <property type="molecule type" value="Genomic_DNA"/>
</dbReference>
<feature type="compositionally biased region" description="Low complexity" evidence="1">
    <location>
        <begin position="31"/>
        <end position="41"/>
    </location>
</feature>
<evidence type="ECO:0000313" key="2">
    <source>
        <dbReference type="EMBL" id="KAF0895449.1"/>
    </source>
</evidence>
<protein>
    <submittedName>
        <fullName evidence="2">Uncharacterized protein</fullName>
    </submittedName>
</protein>
<dbReference type="Proteomes" id="UP000479710">
    <property type="component" value="Unassembled WGS sequence"/>
</dbReference>
<comment type="caution">
    <text evidence="2">The sequence shown here is derived from an EMBL/GenBank/DDBJ whole genome shotgun (WGS) entry which is preliminary data.</text>
</comment>
<gene>
    <name evidence="2" type="ORF">E2562_012456</name>
</gene>
<reference evidence="2 3" key="1">
    <citation type="submission" date="2019-11" db="EMBL/GenBank/DDBJ databases">
        <title>Whole genome sequence of Oryza granulata.</title>
        <authorList>
            <person name="Li W."/>
        </authorList>
    </citation>
    <scope>NUCLEOTIDE SEQUENCE [LARGE SCALE GENOMIC DNA]</scope>
    <source>
        <strain evidence="3">cv. Menghai</strain>
        <tissue evidence="2">Leaf</tissue>
    </source>
</reference>
<dbReference type="AlphaFoldDB" id="A0A6G1C5D0"/>
<accession>A0A6G1C5D0</accession>
<evidence type="ECO:0000256" key="1">
    <source>
        <dbReference type="SAM" id="MobiDB-lite"/>
    </source>
</evidence>
<sequence>MITVHLCSSKCPQTTAAAAHTATPLLASLPLRRSAPPSSHATATDGLHPDAPKQSYHPVPLLLPSEGAASPPSRTTLASSSDLSITWCCLFSELMAPPRRPSSRCACRSFYPLGRFGPPQGRGPPDLPSLDEKGLSDPVVPRSRGGWFRLALPLRAASADN</sequence>